<dbReference type="SUPFAM" id="SSF53850">
    <property type="entry name" value="Periplasmic binding protein-like II"/>
    <property type="match status" value="1"/>
</dbReference>
<dbReference type="InterPro" id="IPR030678">
    <property type="entry name" value="Peptide/Ni-bd"/>
</dbReference>
<keyword evidence="4 5" id="KW-0732">Signal</keyword>
<evidence type="ECO:0000256" key="5">
    <source>
        <dbReference type="SAM" id="SignalP"/>
    </source>
</evidence>
<dbReference type="InterPro" id="IPR039424">
    <property type="entry name" value="SBP_5"/>
</dbReference>
<protein>
    <submittedName>
        <fullName evidence="7">Oligopeptide transport system substrate-binding protein</fullName>
    </submittedName>
</protein>
<proteinExistence type="inferred from homology"/>
<dbReference type="PANTHER" id="PTHR30290">
    <property type="entry name" value="PERIPLASMIC BINDING COMPONENT OF ABC TRANSPORTER"/>
    <property type="match status" value="1"/>
</dbReference>
<dbReference type="GO" id="GO:1904680">
    <property type="term" value="F:peptide transmembrane transporter activity"/>
    <property type="evidence" value="ECO:0007669"/>
    <property type="project" value="TreeGrafter"/>
</dbReference>
<dbReference type="GO" id="GO:0015833">
    <property type="term" value="P:peptide transport"/>
    <property type="evidence" value="ECO:0007669"/>
    <property type="project" value="TreeGrafter"/>
</dbReference>
<feature type="domain" description="Solute-binding protein family 5" evidence="6">
    <location>
        <begin position="85"/>
        <end position="460"/>
    </location>
</feature>
<dbReference type="Pfam" id="PF00496">
    <property type="entry name" value="SBP_bac_5"/>
    <property type="match status" value="1"/>
</dbReference>
<evidence type="ECO:0000256" key="3">
    <source>
        <dbReference type="ARBA" id="ARBA00022448"/>
    </source>
</evidence>
<evidence type="ECO:0000313" key="7">
    <source>
        <dbReference type="EMBL" id="SEJ99872.1"/>
    </source>
</evidence>
<dbReference type="GO" id="GO:0030288">
    <property type="term" value="C:outer membrane-bounded periplasmic space"/>
    <property type="evidence" value="ECO:0007669"/>
    <property type="project" value="TreeGrafter"/>
</dbReference>
<dbReference type="FunFam" id="3.90.76.10:FF:000001">
    <property type="entry name" value="Oligopeptide ABC transporter substrate-binding protein"/>
    <property type="match status" value="1"/>
</dbReference>
<evidence type="ECO:0000259" key="6">
    <source>
        <dbReference type="Pfam" id="PF00496"/>
    </source>
</evidence>
<keyword evidence="3" id="KW-0813">Transport</keyword>
<dbReference type="PANTHER" id="PTHR30290:SF10">
    <property type="entry name" value="PERIPLASMIC OLIGOPEPTIDE-BINDING PROTEIN-RELATED"/>
    <property type="match status" value="1"/>
</dbReference>
<organism evidence="7 8">
    <name type="scientific">Paraburkholderia tropica</name>
    <dbReference type="NCBI Taxonomy" id="92647"/>
    <lineage>
        <taxon>Bacteria</taxon>
        <taxon>Pseudomonadati</taxon>
        <taxon>Pseudomonadota</taxon>
        <taxon>Betaproteobacteria</taxon>
        <taxon>Burkholderiales</taxon>
        <taxon>Burkholderiaceae</taxon>
        <taxon>Paraburkholderia</taxon>
    </lineage>
</organism>
<gene>
    <name evidence="7" type="ORF">SAMN05216550_112237</name>
</gene>
<feature type="chain" id="PRO_5042904065" evidence="5">
    <location>
        <begin position="31"/>
        <end position="544"/>
    </location>
</feature>
<dbReference type="Proteomes" id="UP000183529">
    <property type="component" value="Unassembled WGS sequence"/>
</dbReference>
<dbReference type="FunFam" id="3.10.105.10:FF:000001">
    <property type="entry name" value="Oligopeptide ABC transporter, oligopeptide-binding protein"/>
    <property type="match status" value="1"/>
</dbReference>
<dbReference type="Gene3D" id="3.40.190.10">
    <property type="entry name" value="Periplasmic binding protein-like II"/>
    <property type="match status" value="1"/>
</dbReference>
<dbReference type="RefSeq" id="WP_074985119.1">
    <property type="nucleotide sequence ID" value="NZ_CADFGN010000004.1"/>
</dbReference>
<dbReference type="EMBL" id="FNZM01000012">
    <property type="protein sequence ID" value="SEJ99872.1"/>
    <property type="molecule type" value="Genomic_DNA"/>
</dbReference>
<dbReference type="AlphaFoldDB" id="A0AAQ1GJ42"/>
<comment type="subcellular location">
    <subcellularLocation>
        <location evidence="1">Cell envelope</location>
    </subcellularLocation>
</comment>
<dbReference type="GO" id="GO:0043190">
    <property type="term" value="C:ATP-binding cassette (ABC) transporter complex"/>
    <property type="evidence" value="ECO:0007669"/>
    <property type="project" value="InterPro"/>
</dbReference>
<name>A0AAQ1GJ42_9BURK</name>
<dbReference type="Gene3D" id="3.90.76.10">
    <property type="entry name" value="Dipeptide-binding Protein, Domain 1"/>
    <property type="match status" value="1"/>
</dbReference>
<accession>A0AAQ1GJ42</accession>
<evidence type="ECO:0000256" key="2">
    <source>
        <dbReference type="ARBA" id="ARBA00005695"/>
    </source>
</evidence>
<comment type="caution">
    <text evidence="7">The sequence shown here is derived from an EMBL/GenBank/DDBJ whole genome shotgun (WGS) entry which is preliminary data.</text>
</comment>
<dbReference type="PIRSF" id="PIRSF002741">
    <property type="entry name" value="MppA"/>
    <property type="match status" value="1"/>
</dbReference>
<evidence type="ECO:0000313" key="8">
    <source>
        <dbReference type="Proteomes" id="UP000183529"/>
    </source>
</evidence>
<dbReference type="InterPro" id="IPR000914">
    <property type="entry name" value="SBP_5_dom"/>
</dbReference>
<evidence type="ECO:0000256" key="4">
    <source>
        <dbReference type="ARBA" id="ARBA00022729"/>
    </source>
</evidence>
<sequence length="544" mass="60189">MSYRTRLLLRAAAFAAITTFSVAQSGGVFAVTIPAGTALAQKQEITRQLLAEIESLDPARIESVGANLVGIDVYEGLTRIDAAGNVVPGVAESWTHPTPDTWIFKLRREAKWSDGHPVTAADFVYAWQRMADPKTASVYTVAIEFLQNAKAVIAGKSPATSLGARAIDATTLEVKTEAPAPFFPELTASASMAPIDRATVAKYGASWTRPGNLVSNGPYVLADWQPNNRIVLMKNPQYWNAARVAISKVTYLPIESDETAMRMFQSGQIDMTYQLPSGQYAQIQKQFGPDLRAGTQIGTYYYALNNTDPALRDARVRQALSMVLDRDLLTAKITQNGERPAYGLIVNGTKGAHPYAPDWAAWPMAKRVEAARGLLKAAGYSDAKPLSFKLIYNTNEMHKKVALFATSEWRTKLGVNATIENLEFKVLLKQRHDAAYQIARDGWYVDYNDAMSYFGLIQCGSPQNDQRYCNQKVDADVAQANRQTDETKREAMLTEAFNRAMADTPLLPLFQYASARLVKSYVAGYSLTNYIDQRATQDMYILKH</sequence>
<comment type="similarity">
    <text evidence="2">Belongs to the bacterial solute-binding protein 5 family.</text>
</comment>
<feature type="signal peptide" evidence="5">
    <location>
        <begin position="1"/>
        <end position="30"/>
    </location>
</feature>
<reference evidence="7 8" key="1">
    <citation type="submission" date="2016-10" db="EMBL/GenBank/DDBJ databases">
        <authorList>
            <person name="Varghese N."/>
            <person name="Submissions S."/>
        </authorList>
    </citation>
    <scope>NUCLEOTIDE SEQUENCE [LARGE SCALE GENOMIC DNA]</scope>
    <source>
        <strain evidence="7 8">LMG 22274</strain>
    </source>
</reference>
<dbReference type="Gene3D" id="3.10.105.10">
    <property type="entry name" value="Dipeptide-binding Protein, Domain 3"/>
    <property type="match status" value="1"/>
</dbReference>
<evidence type="ECO:0000256" key="1">
    <source>
        <dbReference type="ARBA" id="ARBA00004196"/>
    </source>
</evidence>
<dbReference type="CDD" id="cd08504">
    <property type="entry name" value="PBP2_OppA"/>
    <property type="match status" value="1"/>
</dbReference>